<dbReference type="SMART" id="SM00400">
    <property type="entry name" value="ZnF_CHCC"/>
    <property type="match status" value="1"/>
</dbReference>
<dbReference type="GO" id="GO:1990077">
    <property type="term" value="C:primosome complex"/>
    <property type="evidence" value="ECO:0007669"/>
    <property type="project" value="UniProtKB-KW"/>
</dbReference>
<accession>A0A8J7PH72</accession>
<evidence type="ECO:0000256" key="6">
    <source>
        <dbReference type="ARBA" id="ARBA00022723"/>
    </source>
</evidence>
<feature type="compositionally biased region" description="Low complexity" evidence="14">
    <location>
        <begin position="569"/>
        <end position="578"/>
    </location>
</feature>
<sequence>MKGVTSEVIAEVRMRAGILEVISETVVLKRAGKDYKGLCPFHGEKTPSFHVNAEKGIFKCFGCGEGGDVFAFVQKTKGLEFIDSVRELARKYGVKLAESVEDRKEYDRRSQILMLYQQASEYYLRLLRDPVEGAFARKYLEDRGLSPETIEKFKLGYAPNSWDGLLRFLTEKTKVSAATLEEAGLVRRRQESSGHYDLFRNRLMIPICDSEGRVIAFGGRTLGDDQVKYLNSPETPIYHKGLHLFGFNLAKEAIKSKDSVIVVEGYFDAITSHQFGFTNTVATLGTALTEQQSKLLVRYTESKRVYLSFDADAAGVRAVERGIEMLSQIAEGIGIELRVIAIPGGKDPDECLRSGPTGVTSFQAAIDKAALMVDYQLEQAVKGIDLHSRLGRIDAARKIVPILALIKNAVGRGEYIRLWAMKLQVREEEILADVGQYRRANRMDRDAYSYNNKQSQFRPGQYSQNQYSQNQGYQRQYKQGQYNQGANQNQYGKSQYQGNAPEQDPFLEVGDSLADDSSLNNFRGEEFEKEVRVVSKSGDGAGDGRMAAPKQMRIEPPQYTNSGPPPFQPQSQQFGGFKKNNKNFKKGKHEKDIADEETMPMPLSAMGPAMRRGPLSGSMEAERQLLALYLTSREDYDIAYAALAEERFLSPSHQEIKNAVYGVGTTFSTIEDLQYQLMDRLAPDPTATKSLVEVILKCEEFRKQKVPVQVVLKESRARLIKERLSLLITGARGQLSMEEDESRATQLQGRIKELSTLDSMVLPKIETLEELEDLKRKLDAIEDEINSSDKTETHV</sequence>
<organism evidence="16 17">
    <name type="scientific">Candidatus Obscuribacter phosphatis</name>
    <dbReference type="NCBI Taxonomy" id="1906157"/>
    <lineage>
        <taxon>Bacteria</taxon>
        <taxon>Bacillati</taxon>
        <taxon>Candidatus Melainabacteria</taxon>
        <taxon>Candidatus Obscuribacterales</taxon>
        <taxon>Candidatus Obscuribacteraceae</taxon>
        <taxon>Candidatus Obscuribacter</taxon>
    </lineage>
</organism>
<dbReference type="InterPro" id="IPR050219">
    <property type="entry name" value="DnaG_primase"/>
</dbReference>
<evidence type="ECO:0000256" key="8">
    <source>
        <dbReference type="ARBA" id="ARBA00022833"/>
    </source>
</evidence>
<keyword evidence="1 12" id="KW-0240">DNA-directed RNA polymerase</keyword>
<dbReference type="Gene3D" id="3.90.580.10">
    <property type="entry name" value="Zinc finger, CHC2-type domain"/>
    <property type="match status" value="1"/>
</dbReference>
<dbReference type="FunFam" id="3.90.580.10:FF:000001">
    <property type="entry name" value="DNA primase"/>
    <property type="match status" value="1"/>
</dbReference>
<dbReference type="EC" id="2.7.7.101" evidence="12"/>
<comment type="domain">
    <text evidence="12">Contains an N-terminal zinc-binding domain, a central core domain that contains the primase activity, and a C-terminal DnaB-binding domain.</text>
</comment>
<feature type="domain" description="Toprim" evidence="15">
    <location>
        <begin position="258"/>
        <end position="343"/>
    </location>
</feature>
<evidence type="ECO:0000256" key="1">
    <source>
        <dbReference type="ARBA" id="ARBA00022478"/>
    </source>
</evidence>
<dbReference type="InterPro" id="IPR019475">
    <property type="entry name" value="DNA_primase_DnaB-bd"/>
</dbReference>
<evidence type="ECO:0000256" key="13">
    <source>
        <dbReference type="SAM" id="Coils"/>
    </source>
</evidence>
<keyword evidence="2 12" id="KW-0639">Primosome</keyword>
<dbReference type="InterPro" id="IPR037068">
    <property type="entry name" value="DNA_primase_core_N_sf"/>
</dbReference>
<evidence type="ECO:0000256" key="10">
    <source>
        <dbReference type="ARBA" id="ARBA00023125"/>
    </source>
</evidence>
<dbReference type="GO" id="GO:0006269">
    <property type="term" value="P:DNA replication, synthesis of primer"/>
    <property type="evidence" value="ECO:0007669"/>
    <property type="project" value="UniProtKB-UniRule"/>
</dbReference>
<dbReference type="AlphaFoldDB" id="A0A8J7PH72"/>
<dbReference type="NCBIfam" id="TIGR01391">
    <property type="entry name" value="dnaG"/>
    <property type="match status" value="1"/>
</dbReference>
<dbReference type="HAMAP" id="MF_00974">
    <property type="entry name" value="DNA_primase_DnaG"/>
    <property type="match status" value="1"/>
</dbReference>
<name>A0A8J7PH72_9BACT</name>
<evidence type="ECO:0000256" key="2">
    <source>
        <dbReference type="ARBA" id="ARBA00022515"/>
    </source>
</evidence>
<evidence type="ECO:0000256" key="14">
    <source>
        <dbReference type="SAM" id="MobiDB-lite"/>
    </source>
</evidence>
<dbReference type="Proteomes" id="UP000664277">
    <property type="component" value="Unassembled WGS sequence"/>
</dbReference>
<reference evidence="16" key="1">
    <citation type="submission" date="2021-02" db="EMBL/GenBank/DDBJ databases">
        <title>Genome-Resolved Metagenomics of a Microbial Community Performing Photosynthetic Biological Nutrient Removal.</title>
        <authorList>
            <person name="Mcdaniel E.A."/>
        </authorList>
    </citation>
    <scope>NUCLEOTIDE SEQUENCE</scope>
    <source>
        <strain evidence="16">UWPOB_OBS1</strain>
    </source>
</reference>
<evidence type="ECO:0000259" key="15">
    <source>
        <dbReference type="PROSITE" id="PS50880"/>
    </source>
</evidence>
<dbReference type="InterPro" id="IPR030846">
    <property type="entry name" value="DnaG_bac"/>
</dbReference>
<feature type="region of interest" description="Disordered" evidence="14">
    <location>
        <begin position="452"/>
        <end position="511"/>
    </location>
</feature>
<comment type="subunit">
    <text evidence="12">Monomer. Interacts with DnaB.</text>
</comment>
<feature type="compositionally biased region" description="Low complexity" evidence="14">
    <location>
        <begin position="460"/>
        <end position="493"/>
    </location>
</feature>
<evidence type="ECO:0000256" key="9">
    <source>
        <dbReference type="ARBA" id="ARBA00022842"/>
    </source>
</evidence>
<evidence type="ECO:0000256" key="4">
    <source>
        <dbReference type="ARBA" id="ARBA00022695"/>
    </source>
</evidence>
<comment type="catalytic activity">
    <reaction evidence="12">
        <text>ssDNA + n NTP = ssDNA/pppN(pN)n-1 hybrid + (n-1) diphosphate.</text>
        <dbReference type="EC" id="2.7.7.101"/>
    </reaction>
</comment>
<dbReference type="Gene3D" id="3.40.1360.10">
    <property type="match status" value="1"/>
</dbReference>
<feature type="coiled-coil region" evidence="13">
    <location>
        <begin position="737"/>
        <end position="791"/>
    </location>
</feature>
<dbReference type="FunFam" id="3.90.980.10:FF:000001">
    <property type="entry name" value="DNA primase"/>
    <property type="match status" value="1"/>
</dbReference>
<proteinExistence type="inferred from homology"/>
<dbReference type="SMART" id="SM00493">
    <property type="entry name" value="TOPRIM"/>
    <property type="match status" value="1"/>
</dbReference>
<keyword evidence="6 12" id="KW-0479">Metal-binding</keyword>
<evidence type="ECO:0000313" key="17">
    <source>
        <dbReference type="Proteomes" id="UP000664277"/>
    </source>
</evidence>
<dbReference type="CDD" id="cd03364">
    <property type="entry name" value="TOPRIM_DnaG_primases"/>
    <property type="match status" value="1"/>
</dbReference>
<comment type="function">
    <text evidence="12">RNA polymerase that catalyzes the synthesis of short RNA molecules used as primers for DNA polymerase during DNA replication.</text>
</comment>
<keyword evidence="11 12" id="KW-0804">Transcription</keyword>
<keyword evidence="4 12" id="KW-0548">Nucleotidyltransferase</keyword>
<protein>
    <recommendedName>
        <fullName evidence="12">DNA primase</fullName>
        <ecNumber evidence="12">2.7.7.101</ecNumber>
    </recommendedName>
</protein>
<dbReference type="InterPro" id="IPR006171">
    <property type="entry name" value="TOPRIM_dom"/>
</dbReference>
<dbReference type="InterPro" id="IPR036977">
    <property type="entry name" value="DNA_primase_Znf_CHC2"/>
</dbReference>
<dbReference type="PANTHER" id="PTHR30313:SF2">
    <property type="entry name" value="DNA PRIMASE"/>
    <property type="match status" value="1"/>
</dbReference>
<dbReference type="GO" id="GO:0003899">
    <property type="term" value="F:DNA-directed RNA polymerase activity"/>
    <property type="evidence" value="ECO:0007669"/>
    <property type="project" value="UniProtKB-UniRule"/>
</dbReference>
<evidence type="ECO:0000256" key="3">
    <source>
        <dbReference type="ARBA" id="ARBA00022679"/>
    </source>
</evidence>
<feature type="zinc finger region" description="CHC2-type" evidence="12">
    <location>
        <begin position="39"/>
        <end position="63"/>
    </location>
</feature>
<evidence type="ECO:0000256" key="7">
    <source>
        <dbReference type="ARBA" id="ARBA00022771"/>
    </source>
</evidence>
<dbReference type="Pfam" id="PF10410">
    <property type="entry name" value="DnaB_bind"/>
    <property type="match status" value="1"/>
</dbReference>
<dbReference type="GO" id="GO:0005737">
    <property type="term" value="C:cytoplasm"/>
    <property type="evidence" value="ECO:0007669"/>
    <property type="project" value="TreeGrafter"/>
</dbReference>
<keyword evidence="5 12" id="KW-0235">DNA replication</keyword>
<comment type="caution">
    <text evidence="16">The sequence shown here is derived from an EMBL/GenBank/DDBJ whole genome shotgun (WGS) entry which is preliminary data.</text>
</comment>
<dbReference type="Gene3D" id="3.90.980.10">
    <property type="entry name" value="DNA primase, catalytic core, N-terminal domain"/>
    <property type="match status" value="1"/>
</dbReference>
<evidence type="ECO:0000313" key="16">
    <source>
        <dbReference type="EMBL" id="MBN8661613.1"/>
    </source>
</evidence>
<keyword evidence="7 12" id="KW-0863">Zinc-finger</keyword>
<keyword evidence="9" id="KW-0460">Magnesium</keyword>
<dbReference type="EMBL" id="JAFLCK010000022">
    <property type="protein sequence ID" value="MBN8661613.1"/>
    <property type="molecule type" value="Genomic_DNA"/>
</dbReference>
<evidence type="ECO:0000256" key="11">
    <source>
        <dbReference type="ARBA" id="ARBA00023163"/>
    </source>
</evidence>
<dbReference type="SUPFAM" id="SSF57783">
    <property type="entry name" value="Zinc beta-ribbon"/>
    <property type="match status" value="1"/>
</dbReference>
<comment type="cofactor">
    <cofactor evidence="12">
        <name>Zn(2+)</name>
        <dbReference type="ChEBI" id="CHEBI:29105"/>
    </cofactor>
    <text evidence="12">Binds 1 zinc ion per monomer.</text>
</comment>
<gene>
    <name evidence="12" type="primary">dnaG</name>
    <name evidence="16" type="ORF">J0M35_14705</name>
</gene>
<dbReference type="GO" id="GO:0008270">
    <property type="term" value="F:zinc ion binding"/>
    <property type="evidence" value="ECO:0007669"/>
    <property type="project" value="UniProtKB-UniRule"/>
</dbReference>
<dbReference type="PROSITE" id="PS50880">
    <property type="entry name" value="TOPRIM"/>
    <property type="match status" value="1"/>
</dbReference>
<dbReference type="InterPro" id="IPR006295">
    <property type="entry name" value="DNA_primase_DnaG"/>
</dbReference>
<keyword evidence="3 12" id="KW-0808">Transferase</keyword>
<feature type="compositionally biased region" description="Basic residues" evidence="14">
    <location>
        <begin position="579"/>
        <end position="588"/>
    </location>
</feature>
<dbReference type="InterPro" id="IPR034151">
    <property type="entry name" value="TOPRIM_DnaG_bac"/>
</dbReference>
<evidence type="ECO:0000256" key="5">
    <source>
        <dbReference type="ARBA" id="ARBA00022705"/>
    </source>
</evidence>
<dbReference type="PANTHER" id="PTHR30313">
    <property type="entry name" value="DNA PRIMASE"/>
    <property type="match status" value="1"/>
</dbReference>
<dbReference type="GO" id="GO:0003677">
    <property type="term" value="F:DNA binding"/>
    <property type="evidence" value="ECO:0007669"/>
    <property type="project" value="UniProtKB-KW"/>
</dbReference>
<dbReference type="GO" id="GO:0000428">
    <property type="term" value="C:DNA-directed RNA polymerase complex"/>
    <property type="evidence" value="ECO:0007669"/>
    <property type="project" value="UniProtKB-KW"/>
</dbReference>
<keyword evidence="10 12" id="KW-0238">DNA-binding</keyword>
<dbReference type="SUPFAM" id="SSF56731">
    <property type="entry name" value="DNA primase core"/>
    <property type="match status" value="1"/>
</dbReference>
<dbReference type="Pfam" id="PF08275">
    <property type="entry name" value="DNAG_N"/>
    <property type="match status" value="1"/>
</dbReference>
<dbReference type="InterPro" id="IPR013264">
    <property type="entry name" value="DNAG_N"/>
</dbReference>
<evidence type="ECO:0000256" key="12">
    <source>
        <dbReference type="HAMAP-Rule" id="MF_00974"/>
    </source>
</evidence>
<feature type="region of interest" description="Disordered" evidence="14">
    <location>
        <begin position="555"/>
        <end position="615"/>
    </location>
</feature>
<dbReference type="Pfam" id="PF13155">
    <property type="entry name" value="Toprim_2"/>
    <property type="match status" value="1"/>
</dbReference>
<keyword evidence="8 12" id="KW-0862">Zinc</keyword>
<dbReference type="InterPro" id="IPR002694">
    <property type="entry name" value="Znf_CHC2"/>
</dbReference>
<keyword evidence="13" id="KW-0175">Coiled coil</keyword>
<comment type="similarity">
    <text evidence="12">Belongs to the DnaG primase family.</text>
</comment>
<dbReference type="Pfam" id="PF01807">
    <property type="entry name" value="Zn_ribbon_DnaG"/>
    <property type="match status" value="1"/>
</dbReference>